<comment type="caution">
    <text evidence="1">The sequence shown here is derived from an EMBL/GenBank/DDBJ whole genome shotgun (WGS) entry which is preliminary data.</text>
</comment>
<dbReference type="EMBL" id="MLOK01000050">
    <property type="protein sequence ID" value="OIM20745.1"/>
    <property type="molecule type" value="Genomic_DNA"/>
</dbReference>
<dbReference type="AlphaFoldDB" id="A0A6N4A4L4"/>
<reference evidence="1 2" key="1">
    <citation type="journal article" date="2016" name="BMC Genomics">
        <title>Consensus pan-genome assembly of the specialised wine bacterium Oenococcus oeni.</title>
        <authorList>
            <person name="Sternes P.R."/>
            <person name="Borneman A.R."/>
        </authorList>
    </citation>
    <scope>NUCLEOTIDE SEQUENCE [LARGE SCALE GENOMIC DNA]</scope>
    <source>
        <strain evidence="1 2">AWRIB661</strain>
    </source>
</reference>
<evidence type="ECO:0000313" key="1">
    <source>
        <dbReference type="EMBL" id="OIM20745.1"/>
    </source>
</evidence>
<sequence>MMEYLITLVTQIAAEGLAIDSELKLINDKQLINAKVNNKKIEILLNMLCLSWLSKSDVSPKTCIMLLMHSIEIYAIFKLNNLSNFTIVHGFA</sequence>
<organism evidence="1 2">
    <name type="scientific">Oenococcus oeni</name>
    <name type="common">Leuconostoc oenos</name>
    <dbReference type="NCBI Taxonomy" id="1247"/>
    <lineage>
        <taxon>Bacteria</taxon>
        <taxon>Bacillati</taxon>
        <taxon>Bacillota</taxon>
        <taxon>Bacilli</taxon>
        <taxon>Lactobacillales</taxon>
        <taxon>Lactobacillaceae</taxon>
        <taxon>Oenococcus</taxon>
    </lineage>
</organism>
<dbReference type="Proteomes" id="UP000181728">
    <property type="component" value="Unassembled WGS sequence"/>
</dbReference>
<name>A0A6N4A4L4_OENOE</name>
<gene>
    <name evidence="1" type="ORF">ATX59_07455</name>
</gene>
<proteinExistence type="predicted"/>
<protein>
    <submittedName>
        <fullName evidence="1">Uncharacterized protein</fullName>
    </submittedName>
</protein>
<accession>A0A6N4A4L4</accession>
<evidence type="ECO:0000313" key="2">
    <source>
        <dbReference type="Proteomes" id="UP000181728"/>
    </source>
</evidence>